<dbReference type="Proteomes" id="UP000287166">
    <property type="component" value="Unassembled WGS sequence"/>
</dbReference>
<dbReference type="InParanoid" id="A0A401GF83"/>
<name>A0A401GF83_9APHY</name>
<dbReference type="Pfam" id="PF12937">
    <property type="entry name" value="F-box-like"/>
    <property type="match status" value="1"/>
</dbReference>
<dbReference type="RefSeq" id="XP_027611759.1">
    <property type="nucleotide sequence ID" value="XM_027755958.1"/>
</dbReference>
<evidence type="ECO:0000313" key="2">
    <source>
        <dbReference type="EMBL" id="GBE80846.1"/>
    </source>
</evidence>
<evidence type="ECO:0000259" key="1">
    <source>
        <dbReference type="Pfam" id="PF12937"/>
    </source>
</evidence>
<dbReference type="GeneID" id="38777763"/>
<feature type="domain" description="F-box" evidence="1">
    <location>
        <begin position="18"/>
        <end position="59"/>
    </location>
</feature>
<dbReference type="STRING" id="139825.A0A401GF83"/>
<dbReference type="OrthoDB" id="5297217at2759"/>
<dbReference type="SUPFAM" id="SSF81383">
    <property type="entry name" value="F-box domain"/>
    <property type="match status" value="1"/>
</dbReference>
<comment type="caution">
    <text evidence="2">The sequence shown here is derived from an EMBL/GenBank/DDBJ whole genome shotgun (WGS) entry which is preliminary data.</text>
</comment>
<organism evidence="2 3">
    <name type="scientific">Sparassis crispa</name>
    <dbReference type="NCBI Taxonomy" id="139825"/>
    <lineage>
        <taxon>Eukaryota</taxon>
        <taxon>Fungi</taxon>
        <taxon>Dikarya</taxon>
        <taxon>Basidiomycota</taxon>
        <taxon>Agaricomycotina</taxon>
        <taxon>Agaricomycetes</taxon>
        <taxon>Polyporales</taxon>
        <taxon>Sparassidaceae</taxon>
        <taxon>Sparassis</taxon>
    </lineage>
</organism>
<dbReference type="InterPro" id="IPR032675">
    <property type="entry name" value="LRR_dom_sf"/>
</dbReference>
<dbReference type="EMBL" id="BFAD01000003">
    <property type="protein sequence ID" value="GBE80846.1"/>
    <property type="molecule type" value="Genomic_DNA"/>
</dbReference>
<dbReference type="InterPro" id="IPR001810">
    <property type="entry name" value="F-box_dom"/>
</dbReference>
<protein>
    <recommendedName>
        <fullName evidence="1">F-box domain-containing protein</fullName>
    </recommendedName>
</protein>
<evidence type="ECO:0000313" key="3">
    <source>
        <dbReference type="Proteomes" id="UP000287166"/>
    </source>
</evidence>
<dbReference type="AlphaFoldDB" id="A0A401GF83"/>
<dbReference type="InterPro" id="IPR036047">
    <property type="entry name" value="F-box-like_dom_sf"/>
</dbReference>
<reference evidence="2 3" key="1">
    <citation type="journal article" date="2018" name="Sci. Rep.">
        <title>Genome sequence of the cauliflower mushroom Sparassis crispa (Hanabiratake) and its association with beneficial usage.</title>
        <authorList>
            <person name="Kiyama R."/>
            <person name="Furutani Y."/>
            <person name="Kawaguchi K."/>
            <person name="Nakanishi T."/>
        </authorList>
    </citation>
    <scope>NUCLEOTIDE SEQUENCE [LARGE SCALE GENOMIC DNA]</scope>
</reference>
<dbReference type="Gene3D" id="3.80.10.10">
    <property type="entry name" value="Ribonuclease Inhibitor"/>
    <property type="match status" value="1"/>
</dbReference>
<keyword evidence="3" id="KW-1185">Reference proteome</keyword>
<dbReference type="SUPFAM" id="SSF52047">
    <property type="entry name" value="RNI-like"/>
    <property type="match status" value="1"/>
</dbReference>
<sequence length="458" mass="51159">MLYTTSGLVSMVAASRDDMPTDVLPLIFEHADRRDLHICASLSRSFHRAATPILYRRLDSRIDTRSQQSVVLHPSTTLLEKRDYARYVRHVRETSGVAFYTPGLLPGCREALNLCTNLVSFSWSDDSAGVKYDKVLLDYLDVLKGLNVQELTIHTYLGFSEEVWSKLKEFTNLRKVALWCMEGPPRIMQGWSEKLGSSLTTLELGRCAGVPATILVSVLSYLPSLRSLRLKGASSSAILEILSLLPNLTSLDTEYLGSGLLWCSDEPLASLQELTVRTSSIDVQGPEHLWPWIRRLLPRPSLETFTLNSFSTLGDAFIPRRFLLDLAAVHRSTLKSFTVSSVQLTINDAQCICTLFPALEILTLSIPLPPQPRQIEAAVAHAQQLRQLRLYTSWMPSRGMVGTGTSFGIEHARSLILPGKTLRVVGIGRVLYTGRWVIDATNRLDFEVVCDVVRDSWA</sequence>
<accession>A0A401GF83</accession>
<gene>
    <name evidence="2" type="ORF">SCP_0305660</name>
</gene>
<proteinExistence type="predicted"/>